<dbReference type="EMBL" id="JAQOWY010000373">
    <property type="protein sequence ID" value="KAK1843158.1"/>
    <property type="molecule type" value="Genomic_DNA"/>
</dbReference>
<sequence>MSCQPHPVPLASCCGQAFSWRSTRPESTVRSAGWLLAWVISALQLVLVERHESVTQAEVRWPAVGVFILAMLQPQRLQKSGGGHNRPAFVDLDRRSPGRRFVWLNQSSTFRRSNDNRRLVFGGEGLADAKVFIDPGTPGR</sequence>
<proteinExistence type="predicted"/>
<organism evidence="1 2">
    <name type="scientific">Colletotrichum chrysophilum</name>
    <dbReference type="NCBI Taxonomy" id="1836956"/>
    <lineage>
        <taxon>Eukaryota</taxon>
        <taxon>Fungi</taxon>
        <taxon>Dikarya</taxon>
        <taxon>Ascomycota</taxon>
        <taxon>Pezizomycotina</taxon>
        <taxon>Sordariomycetes</taxon>
        <taxon>Hypocreomycetidae</taxon>
        <taxon>Glomerellales</taxon>
        <taxon>Glomerellaceae</taxon>
        <taxon>Colletotrichum</taxon>
        <taxon>Colletotrichum gloeosporioides species complex</taxon>
    </lineage>
</organism>
<keyword evidence="2" id="KW-1185">Reference proteome</keyword>
<name>A0AAD9A803_9PEZI</name>
<reference evidence="1" key="1">
    <citation type="submission" date="2023-01" db="EMBL/GenBank/DDBJ databases">
        <title>Colletotrichum chrysophilum M932 genome sequence.</title>
        <authorList>
            <person name="Baroncelli R."/>
        </authorList>
    </citation>
    <scope>NUCLEOTIDE SEQUENCE</scope>
    <source>
        <strain evidence="1">M932</strain>
    </source>
</reference>
<protein>
    <submittedName>
        <fullName evidence="1">Uncharacterized protein</fullName>
    </submittedName>
</protein>
<evidence type="ECO:0000313" key="1">
    <source>
        <dbReference type="EMBL" id="KAK1843158.1"/>
    </source>
</evidence>
<dbReference type="AlphaFoldDB" id="A0AAD9A803"/>
<accession>A0AAD9A803</accession>
<gene>
    <name evidence="1" type="ORF">CCHR01_14195</name>
</gene>
<comment type="caution">
    <text evidence="1">The sequence shown here is derived from an EMBL/GenBank/DDBJ whole genome shotgun (WGS) entry which is preliminary data.</text>
</comment>
<evidence type="ECO:0000313" key="2">
    <source>
        <dbReference type="Proteomes" id="UP001243330"/>
    </source>
</evidence>
<dbReference type="Proteomes" id="UP001243330">
    <property type="component" value="Unassembled WGS sequence"/>
</dbReference>